<proteinExistence type="predicted"/>
<feature type="chain" id="PRO_5006633112" evidence="2">
    <location>
        <begin position="26"/>
        <end position="77"/>
    </location>
</feature>
<dbReference type="AlphaFoldDB" id="A0A0S7BQ66"/>
<name>A0A0S7BQ66_9BACT</name>
<keyword evidence="4" id="KW-1185">Reference proteome</keyword>
<organism evidence="3">
    <name type="scientific">Lentimicrobium saccharophilum</name>
    <dbReference type="NCBI Taxonomy" id="1678841"/>
    <lineage>
        <taxon>Bacteria</taxon>
        <taxon>Pseudomonadati</taxon>
        <taxon>Bacteroidota</taxon>
        <taxon>Bacteroidia</taxon>
        <taxon>Bacteroidales</taxon>
        <taxon>Lentimicrobiaceae</taxon>
        <taxon>Lentimicrobium</taxon>
    </lineage>
</organism>
<feature type="signal peptide" evidence="2">
    <location>
        <begin position="1"/>
        <end position="25"/>
    </location>
</feature>
<reference evidence="3" key="1">
    <citation type="journal article" date="2015" name="Genome Announc.">
        <title>Draft Genome Sequence of Bacteroidales Strain TBC1, a Novel Isolate from a Methanogenic Wastewater Treatment System.</title>
        <authorList>
            <person name="Tourlousse D.M."/>
            <person name="Matsuura N."/>
            <person name="Sun L."/>
            <person name="Toyonaga M."/>
            <person name="Kuroda K."/>
            <person name="Ohashi A."/>
            <person name="Cruz R."/>
            <person name="Yamaguchi T."/>
            <person name="Sekiguchi Y."/>
        </authorList>
    </citation>
    <scope>NUCLEOTIDE SEQUENCE [LARGE SCALE GENOMIC DNA]</scope>
    <source>
        <strain evidence="3">TBC1</strain>
    </source>
</reference>
<keyword evidence="2" id="KW-0732">Signal</keyword>
<evidence type="ECO:0000313" key="4">
    <source>
        <dbReference type="Proteomes" id="UP000053091"/>
    </source>
</evidence>
<keyword evidence="1" id="KW-1133">Transmembrane helix</keyword>
<dbReference type="EMBL" id="DF968182">
    <property type="protein sequence ID" value="GAP42746.1"/>
    <property type="molecule type" value="Genomic_DNA"/>
</dbReference>
<keyword evidence="1" id="KW-0812">Transmembrane</keyword>
<accession>A0A0S7BQ66</accession>
<protein>
    <submittedName>
        <fullName evidence="3">Uncharacterized protein</fullName>
    </submittedName>
</protein>
<feature type="transmembrane region" description="Helical" evidence="1">
    <location>
        <begin position="49"/>
        <end position="66"/>
    </location>
</feature>
<dbReference type="STRING" id="1678841.TBC1_11885"/>
<evidence type="ECO:0000256" key="1">
    <source>
        <dbReference type="SAM" id="Phobius"/>
    </source>
</evidence>
<evidence type="ECO:0000313" key="3">
    <source>
        <dbReference type="EMBL" id="GAP42746.1"/>
    </source>
</evidence>
<gene>
    <name evidence="3" type="ORF">TBC1_11885</name>
</gene>
<dbReference type="RefSeq" id="WP_062039031.1">
    <property type="nucleotide sequence ID" value="NZ_DF968182.1"/>
</dbReference>
<sequence length="77" mass="7708">MKKIMKYLAAFTVLMVLSLSASVLAQPSPGSNSGGDPVGGPPIGGGTAPIGGGIVLLITMAAGYGIKKAFDARNKFE</sequence>
<dbReference type="Proteomes" id="UP000053091">
    <property type="component" value="Unassembled WGS sequence"/>
</dbReference>
<evidence type="ECO:0000256" key="2">
    <source>
        <dbReference type="SAM" id="SignalP"/>
    </source>
</evidence>
<keyword evidence="1" id="KW-0472">Membrane</keyword>